<protein>
    <submittedName>
        <fullName evidence="1">Uncharacterized protein</fullName>
    </submittedName>
</protein>
<comment type="caution">
    <text evidence="1">The sequence shown here is derived from an EMBL/GenBank/DDBJ whole genome shotgun (WGS) entry which is preliminary data.</text>
</comment>
<gene>
    <name evidence="1" type="ORF">MENTE1834_LOCUS25665</name>
</gene>
<evidence type="ECO:0000313" key="2">
    <source>
        <dbReference type="Proteomes" id="UP001497535"/>
    </source>
</evidence>
<dbReference type="EMBL" id="CAVMJV010000036">
    <property type="protein sequence ID" value="CAK5078597.1"/>
    <property type="molecule type" value="Genomic_DNA"/>
</dbReference>
<proteinExistence type="predicted"/>
<keyword evidence="2" id="KW-1185">Reference proteome</keyword>
<sequence length="143" mass="16324">MKEEEMINKNEEEELKKKQNHLRKEQEGKGVEKEEKIGEKGEKSGEKGENSGETGFEENYKNYITKEVKKLNKKFFGSETITSTKTEENVSFVTDLMMDIPQGPERENFKTTAAELAFVLNLSDKNTPEKLWSLVGVEKGNVS</sequence>
<name>A0ACB0ZHQ0_MELEN</name>
<reference evidence="1" key="1">
    <citation type="submission" date="2023-11" db="EMBL/GenBank/DDBJ databases">
        <authorList>
            <person name="Poullet M."/>
        </authorList>
    </citation>
    <scope>NUCLEOTIDE SEQUENCE</scope>
    <source>
        <strain evidence="1">E1834</strain>
    </source>
</reference>
<dbReference type="Proteomes" id="UP001497535">
    <property type="component" value="Unassembled WGS sequence"/>
</dbReference>
<organism evidence="1 2">
    <name type="scientific">Meloidogyne enterolobii</name>
    <name type="common">Root-knot nematode worm</name>
    <name type="synonym">Meloidogyne mayaguensis</name>
    <dbReference type="NCBI Taxonomy" id="390850"/>
    <lineage>
        <taxon>Eukaryota</taxon>
        <taxon>Metazoa</taxon>
        <taxon>Ecdysozoa</taxon>
        <taxon>Nematoda</taxon>
        <taxon>Chromadorea</taxon>
        <taxon>Rhabditida</taxon>
        <taxon>Tylenchina</taxon>
        <taxon>Tylenchomorpha</taxon>
        <taxon>Tylenchoidea</taxon>
        <taxon>Meloidogynidae</taxon>
        <taxon>Meloidogyninae</taxon>
        <taxon>Meloidogyne</taxon>
    </lineage>
</organism>
<accession>A0ACB0ZHQ0</accession>
<evidence type="ECO:0000313" key="1">
    <source>
        <dbReference type="EMBL" id="CAK5078597.1"/>
    </source>
</evidence>